<evidence type="ECO:0000313" key="2">
    <source>
        <dbReference type="EMBL" id="GFQ83946.1"/>
    </source>
</evidence>
<evidence type="ECO:0000256" key="1">
    <source>
        <dbReference type="SAM" id="SignalP"/>
    </source>
</evidence>
<comment type="caution">
    <text evidence="2">The sequence shown here is derived from an EMBL/GenBank/DDBJ whole genome shotgun (WGS) entry which is preliminary data.</text>
</comment>
<dbReference type="Proteomes" id="UP000887116">
    <property type="component" value="Unassembled WGS sequence"/>
</dbReference>
<reference evidence="2" key="1">
    <citation type="submission" date="2020-07" db="EMBL/GenBank/DDBJ databases">
        <title>Multicomponent nature underlies the extraordinary mechanical properties of spider dragline silk.</title>
        <authorList>
            <person name="Kono N."/>
            <person name="Nakamura H."/>
            <person name="Mori M."/>
            <person name="Yoshida Y."/>
            <person name="Ohtoshi R."/>
            <person name="Malay A.D."/>
            <person name="Moran D.A.P."/>
            <person name="Tomita M."/>
            <person name="Numata K."/>
            <person name="Arakawa K."/>
        </authorList>
    </citation>
    <scope>NUCLEOTIDE SEQUENCE</scope>
</reference>
<evidence type="ECO:0000313" key="3">
    <source>
        <dbReference type="Proteomes" id="UP000887116"/>
    </source>
</evidence>
<feature type="chain" id="PRO_5036450345" evidence="1">
    <location>
        <begin position="23"/>
        <end position="105"/>
    </location>
</feature>
<keyword evidence="3" id="KW-1185">Reference proteome</keyword>
<organism evidence="2 3">
    <name type="scientific">Trichonephila clavata</name>
    <name type="common">Joro spider</name>
    <name type="synonym">Nephila clavata</name>
    <dbReference type="NCBI Taxonomy" id="2740835"/>
    <lineage>
        <taxon>Eukaryota</taxon>
        <taxon>Metazoa</taxon>
        <taxon>Ecdysozoa</taxon>
        <taxon>Arthropoda</taxon>
        <taxon>Chelicerata</taxon>
        <taxon>Arachnida</taxon>
        <taxon>Araneae</taxon>
        <taxon>Araneomorphae</taxon>
        <taxon>Entelegynae</taxon>
        <taxon>Araneoidea</taxon>
        <taxon>Nephilidae</taxon>
        <taxon>Trichonephila</taxon>
    </lineage>
</organism>
<accession>A0A8X6KTQ1</accession>
<protein>
    <submittedName>
        <fullName evidence="2">Uncharacterized protein</fullName>
    </submittedName>
</protein>
<gene>
    <name evidence="2" type="ORF">TNCT_711191</name>
</gene>
<sequence length="105" mass="11589">MVPNVASIKLLLMSIIFQIVKYTSFSTMNINLCKLTAEDTVEATKDLAAEAVSLEASYTIVAITVGATKFMTKPKKKITISINLKVWRVAGFKEVCNKLYVAIEL</sequence>
<dbReference type="AlphaFoldDB" id="A0A8X6KTQ1"/>
<dbReference type="EMBL" id="BMAO01002873">
    <property type="protein sequence ID" value="GFQ83946.1"/>
    <property type="molecule type" value="Genomic_DNA"/>
</dbReference>
<feature type="signal peptide" evidence="1">
    <location>
        <begin position="1"/>
        <end position="22"/>
    </location>
</feature>
<proteinExistence type="predicted"/>
<keyword evidence="1" id="KW-0732">Signal</keyword>
<name>A0A8X6KTQ1_TRICU</name>